<dbReference type="RefSeq" id="WP_203712971.1">
    <property type="nucleotide sequence ID" value="NZ_BONE01000018.1"/>
</dbReference>
<protein>
    <submittedName>
        <fullName evidence="6">FAD-dependent oxidoreductase</fullName>
    </submittedName>
</protein>
<feature type="domain" description="FAD dependent oxidoreductase" evidence="2">
    <location>
        <begin position="7"/>
        <end position="368"/>
    </location>
</feature>
<sequence length="803" mass="85843">MRTDAQVVIVGGGVAGCSIAYHLARLGWTDVLVVERHELTEGTTWHSAGFVGQLRSTISQTRMIMYSSGLYAELAGRTGLDPGWRGVGGVRLATTQERVEELLRQASAATTYGLDLELLTPAELKSRMPWLAVDDVRLAGWLPGDGYLRPAALAGALAAGARALGVEFVTGTEVTGVTVADGRVTGIVTTRGPVATEIVVDAAGAAAGHVAALAGVAVPVVPIKHQYVVSSPLPLAGVPSLPTVRDPDHIVYFRGSDDPAHPDGLLIGGYIRTPSVCWPESGPPLASPRALFAPELDLFAESWAAGQHRVPTLRDASIARVVNGPEAFTPDGEFLLGETAVRGFWVAAGFCVHGLAAAGGVGKVMAEWIVDGQPEYDVSHMDIRRFGAHAASRAWATAKALDAYSRYYDVVYPHTEWTAGRPLRRSAVWPRTVDAALGEKAGWGRVNWFPARADDPAATRPAGWAGRTWSPAIAAECRATETAAGLFDQSSFAKLDVRGRGAVDFLQWMCANDVDRPVGGVAYTQLLNARAGIEADLTVTRLADDHFRIVTSTASGVRDAAWLRRHAPDSVRIDDVTGAYGCLCLWGPAAREIVTPLVDGDLDTRFMRASRVTIGPVPVLAQRVTFVGEFGWELYASTEYLLTLWDLLVAAGGPDGLRPAGYRAIESMRLEKGYRVWGSDITPETTPDEAGLSFAVRRDKDFLGSAALRATTPTRRLRCLVLDDPTAVCLGTEPVRVGGEPRGRVTSGGYGHRVEASIAYAYLPAAVETGERVEVGMFGTWQPATVTQEPLYDPENTRVRHAG</sequence>
<dbReference type="PANTHER" id="PTHR43757:SF2">
    <property type="entry name" value="AMINOMETHYLTRANSFERASE, MITOCHONDRIAL"/>
    <property type="match status" value="1"/>
</dbReference>
<dbReference type="InterPro" id="IPR036188">
    <property type="entry name" value="FAD/NAD-bd_sf"/>
</dbReference>
<dbReference type="InterPro" id="IPR027266">
    <property type="entry name" value="TrmE/GcvT-like"/>
</dbReference>
<dbReference type="PROSITE" id="PS51257">
    <property type="entry name" value="PROKAR_LIPOPROTEIN"/>
    <property type="match status" value="1"/>
</dbReference>
<dbReference type="EMBL" id="BONE01000018">
    <property type="protein sequence ID" value="GIF73183.1"/>
    <property type="molecule type" value="Genomic_DNA"/>
</dbReference>
<dbReference type="Pfam" id="PF01571">
    <property type="entry name" value="GCV_T"/>
    <property type="match status" value="1"/>
</dbReference>
<dbReference type="Pfam" id="PF16350">
    <property type="entry name" value="FAO_M"/>
    <property type="match status" value="1"/>
</dbReference>
<dbReference type="InterPro" id="IPR013977">
    <property type="entry name" value="GcvT_C"/>
</dbReference>
<gene>
    <name evidence="6" type="ORF">Asi02nite_27010</name>
</gene>
<evidence type="ECO:0000259" key="2">
    <source>
        <dbReference type="Pfam" id="PF01266"/>
    </source>
</evidence>
<evidence type="ECO:0000313" key="7">
    <source>
        <dbReference type="Proteomes" id="UP000604117"/>
    </source>
</evidence>
<name>A0ABQ4CPF5_9ACTN</name>
<evidence type="ECO:0000259" key="5">
    <source>
        <dbReference type="Pfam" id="PF16350"/>
    </source>
</evidence>
<dbReference type="Pfam" id="PF01266">
    <property type="entry name" value="DAO"/>
    <property type="match status" value="1"/>
</dbReference>
<dbReference type="Gene3D" id="3.30.1360.120">
    <property type="entry name" value="Probable tRNA modification gtpase trme, domain 1"/>
    <property type="match status" value="1"/>
</dbReference>
<proteinExistence type="inferred from homology"/>
<dbReference type="SUPFAM" id="SSF51905">
    <property type="entry name" value="FAD/NAD(P)-binding domain"/>
    <property type="match status" value="1"/>
</dbReference>
<keyword evidence="7" id="KW-1185">Reference proteome</keyword>
<feature type="domain" description="FAD dependent oxidoreductase central" evidence="5">
    <location>
        <begin position="371"/>
        <end position="426"/>
    </location>
</feature>
<organism evidence="6 7">
    <name type="scientific">Asanoa siamensis</name>
    <dbReference type="NCBI Taxonomy" id="926357"/>
    <lineage>
        <taxon>Bacteria</taxon>
        <taxon>Bacillati</taxon>
        <taxon>Actinomycetota</taxon>
        <taxon>Actinomycetes</taxon>
        <taxon>Micromonosporales</taxon>
        <taxon>Micromonosporaceae</taxon>
        <taxon>Asanoa</taxon>
    </lineage>
</organism>
<comment type="caution">
    <text evidence="6">The sequence shown here is derived from an EMBL/GenBank/DDBJ whole genome shotgun (WGS) entry which is preliminary data.</text>
</comment>
<dbReference type="Gene3D" id="3.50.50.60">
    <property type="entry name" value="FAD/NAD(P)-binding domain"/>
    <property type="match status" value="1"/>
</dbReference>
<dbReference type="SUPFAM" id="SSF54373">
    <property type="entry name" value="FAD-linked reductases, C-terminal domain"/>
    <property type="match status" value="1"/>
</dbReference>
<dbReference type="Gene3D" id="3.30.70.1400">
    <property type="entry name" value="Aminomethyltransferase beta-barrel domains"/>
    <property type="match status" value="1"/>
</dbReference>
<evidence type="ECO:0000259" key="3">
    <source>
        <dbReference type="Pfam" id="PF01571"/>
    </source>
</evidence>
<dbReference type="Pfam" id="PF08669">
    <property type="entry name" value="GCV_T_C"/>
    <property type="match status" value="1"/>
</dbReference>
<dbReference type="InterPro" id="IPR006222">
    <property type="entry name" value="GCVT_N"/>
</dbReference>
<feature type="domain" description="Aminomethyltransferase C-terminal" evidence="4">
    <location>
        <begin position="715"/>
        <end position="793"/>
    </location>
</feature>
<evidence type="ECO:0000259" key="4">
    <source>
        <dbReference type="Pfam" id="PF08669"/>
    </source>
</evidence>
<dbReference type="Gene3D" id="2.40.30.110">
    <property type="entry name" value="Aminomethyltransferase beta-barrel domains"/>
    <property type="match status" value="1"/>
</dbReference>
<dbReference type="SUPFAM" id="SSF101790">
    <property type="entry name" value="Aminomethyltransferase beta-barrel domain"/>
    <property type="match status" value="1"/>
</dbReference>
<dbReference type="SUPFAM" id="SSF103025">
    <property type="entry name" value="Folate-binding domain"/>
    <property type="match status" value="1"/>
</dbReference>
<comment type="similarity">
    <text evidence="1">Belongs to the GcvT family.</text>
</comment>
<dbReference type="InterPro" id="IPR032503">
    <property type="entry name" value="FAO_M"/>
</dbReference>
<dbReference type="Proteomes" id="UP000604117">
    <property type="component" value="Unassembled WGS sequence"/>
</dbReference>
<feature type="domain" description="GCVT N-terminal" evidence="3">
    <location>
        <begin position="433"/>
        <end position="700"/>
    </location>
</feature>
<dbReference type="Gene3D" id="3.30.9.10">
    <property type="entry name" value="D-Amino Acid Oxidase, subunit A, domain 2"/>
    <property type="match status" value="1"/>
</dbReference>
<reference evidence="6 7" key="1">
    <citation type="submission" date="2021-01" db="EMBL/GenBank/DDBJ databases">
        <title>Whole genome shotgun sequence of Asanoa siamensis NBRC 107932.</title>
        <authorList>
            <person name="Komaki H."/>
            <person name="Tamura T."/>
        </authorList>
    </citation>
    <scope>NUCLEOTIDE SEQUENCE [LARGE SCALE GENOMIC DNA]</scope>
    <source>
        <strain evidence="6 7">NBRC 107932</strain>
    </source>
</reference>
<dbReference type="InterPro" id="IPR028896">
    <property type="entry name" value="GcvT/YgfZ/DmdA"/>
</dbReference>
<dbReference type="PANTHER" id="PTHR43757">
    <property type="entry name" value="AMINOMETHYLTRANSFERASE"/>
    <property type="match status" value="1"/>
</dbReference>
<dbReference type="InterPro" id="IPR029043">
    <property type="entry name" value="GcvT/YgfZ_C"/>
</dbReference>
<evidence type="ECO:0000313" key="6">
    <source>
        <dbReference type="EMBL" id="GIF73183.1"/>
    </source>
</evidence>
<accession>A0ABQ4CPF5</accession>
<dbReference type="InterPro" id="IPR006076">
    <property type="entry name" value="FAD-dep_OxRdtase"/>
</dbReference>
<evidence type="ECO:0000256" key="1">
    <source>
        <dbReference type="ARBA" id="ARBA00008609"/>
    </source>
</evidence>